<proteinExistence type="predicted"/>
<evidence type="ECO:0008006" key="3">
    <source>
        <dbReference type="Google" id="ProtNLM"/>
    </source>
</evidence>
<sequence>MKKWLLFFLTSYYLHFFFVSVFPYVLSVFYRLASIGDLHWLTYHHVLAYYSHLVIHFLIAAYVLQLLVLHLVEYYP</sequence>
<keyword evidence="1" id="KW-0472">Membrane</keyword>
<dbReference type="AlphaFoldDB" id="A0A224XT88"/>
<organism evidence="2">
    <name type="scientific">Panstrongylus lignarius</name>
    <dbReference type="NCBI Taxonomy" id="156445"/>
    <lineage>
        <taxon>Eukaryota</taxon>
        <taxon>Metazoa</taxon>
        <taxon>Ecdysozoa</taxon>
        <taxon>Arthropoda</taxon>
        <taxon>Hexapoda</taxon>
        <taxon>Insecta</taxon>
        <taxon>Pterygota</taxon>
        <taxon>Neoptera</taxon>
        <taxon>Paraneoptera</taxon>
        <taxon>Hemiptera</taxon>
        <taxon>Heteroptera</taxon>
        <taxon>Panheteroptera</taxon>
        <taxon>Cimicomorpha</taxon>
        <taxon>Reduviidae</taxon>
        <taxon>Triatominae</taxon>
        <taxon>Panstrongylus</taxon>
    </lineage>
</organism>
<reference evidence="2" key="1">
    <citation type="journal article" date="2018" name="PLoS Negl. Trop. Dis.">
        <title>An insight into the salivary gland and fat body transcriptome of Panstrongylus lignarius (Hemiptera: Heteroptera), the main vector of Chagas disease in Peru.</title>
        <authorList>
            <person name="Nevoa J.C."/>
            <person name="Mendes M.T."/>
            <person name="da Silva M.V."/>
            <person name="Soares S.C."/>
            <person name="Oliveira C.J.F."/>
            <person name="Ribeiro J.M.C."/>
        </authorList>
    </citation>
    <scope>NUCLEOTIDE SEQUENCE</scope>
</reference>
<protein>
    <recommendedName>
        <fullName evidence="3">Secreted protein</fullName>
    </recommendedName>
</protein>
<keyword evidence="1" id="KW-0812">Transmembrane</keyword>
<dbReference type="EMBL" id="GFTR01000661">
    <property type="protein sequence ID" value="JAW15765.1"/>
    <property type="molecule type" value="Transcribed_RNA"/>
</dbReference>
<evidence type="ECO:0000313" key="2">
    <source>
        <dbReference type="EMBL" id="JAW15765.1"/>
    </source>
</evidence>
<evidence type="ECO:0000256" key="1">
    <source>
        <dbReference type="SAM" id="Phobius"/>
    </source>
</evidence>
<name>A0A224XT88_9HEMI</name>
<keyword evidence="1" id="KW-1133">Transmembrane helix</keyword>
<accession>A0A224XT88</accession>
<feature type="transmembrane region" description="Helical" evidence="1">
    <location>
        <begin position="12"/>
        <end position="33"/>
    </location>
</feature>
<feature type="transmembrane region" description="Helical" evidence="1">
    <location>
        <begin position="53"/>
        <end position="72"/>
    </location>
</feature>